<dbReference type="InterPro" id="IPR004017">
    <property type="entry name" value="Cys_rich_dom"/>
</dbReference>
<proteinExistence type="predicted"/>
<dbReference type="PANTHER" id="PTHR42947:SF1">
    <property type="entry name" value="COB--COM HETERODISULFIDE REDUCTASE SUBUNIT B 1"/>
    <property type="match status" value="1"/>
</dbReference>
<feature type="domain" description="Cysteine-rich" evidence="2">
    <location>
        <begin position="156"/>
        <end position="244"/>
    </location>
</feature>
<feature type="domain" description="Cysteine-rich" evidence="2">
    <location>
        <begin position="12"/>
        <end position="94"/>
    </location>
</feature>
<dbReference type="GO" id="GO:0016491">
    <property type="term" value="F:oxidoreductase activity"/>
    <property type="evidence" value="ECO:0007669"/>
    <property type="project" value="UniProtKB-KW"/>
</dbReference>
<accession>E8LEG1</accession>
<evidence type="ECO:0000313" key="3">
    <source>
        <dbReference type="EMBL" id="EFY04761.1"/>
    </source>
</evidence>
<dbReference type="Proteomes" id="UP000004923">
    <property type="component" value="Unassembled WGS sequence"/>
</dbReference>
<gene>
    <name evidence="3" type="ORF">HMPREF9443_01245</name>
</gene>
<protein>
    <submittedName>
        <fullName evidence="3">Cysteine-rich domain protein</fullName>
    </submittedName>
</protein>
<evidence type="ECO:0000259" key="2">
    <source>
        <dbReference type="Pfam" id="PF02754"/>
    </source>
</evidence>
<dbReference type="eggNOG" id="COG2048">
    <property type="taxonomic scope" value="Bacteria"/>
</dbReference>
<reference evidence="3 4" key="1">
    <citation type="submission" date="2011-01" db="EMBL/GenBank/DDBJ databases">
        <authorList>
            <person name="Weinstock G."/>
            <person name="Sodergren E."/>
            <person name="Clifton S."/>
            <person name="Fulton L."/>
            <person name="Fulton B."/>
            <person name="Courtney L."/>
            <person name="Fronick C."/>
            <person name="Harrison M."/>
            <person name="Strong C."/>
            <person name="Farmer C."/>
            <person name="Delahaunty K."/>
            <person name="Markovic C."/>
            <person name="Hall O."/>
            <person name="Minx P."/>
            <person name="Tomlinson C."/>
            <person name="Mitreva M."/>
            <person name="Hou S."/>
            <person name="Chen J."/>
            <person name="Wollam A."/>
            <person name="Pepin K.H."/>
            <person name="Johnson M."/>
            <person name="Bhonagiri V."/>
            <person name="Zhang X."/>
            <person name="Suruliraj S."/>
            <person name="Warren W."/>
            <person name="Chinwalla A."/>
            <person name="Mardis E.R."/>
            <person name="Wilson R.K."/>
        </authorList>
    </citation>
    <scope>NUCLEOTIDE SEQUENCE [LARGE SCALE GENOMIC DNA]</scope>
    <source>
        <strain evidence="3 4">YIT 12067</strain>
    </source>
</reference>
<dbReference type="AlphaFoldDB" id="E8LEG1"/>
<dbReference type="Gene3D" id="1.20.1050.140">
    <property type="match status" value="1"/>
</dbReference>
<dbReference type="PANTHER" id="PTHR42947">
    <property type="entry name" value="COB--COM HETERODISULFIDE REDUCTASE SUBUNIT B 1"/>
    <property type="match status" value="1"/>
</dbReference>
<dbReference type="HOGENOM" id="CLU_052147_1_0_9"/>
<sequence>MSFAKEGKTMIYNYYPGCTLSTKAKQLDMAARRCAEVLGFPLVELPEWQCCGAVYPMAPDAIAERLSAVRALVAARENGGVLVTLCSACYHVIKRVNHDMATNTEIRQKVNNYLQLEEPYAGETRVLHYLEVLRDEIGWEKLAQLVSHPLKERMVGAYYGCLLLRPGAVLALDDVESPTVMEAFIKALGAEPVIYSMRNECCGGYLALKDKAQCEKLVSDIKNNAASCGAQELVTACPLCAYNLTANGAAGSLPTRYFTELLAEALGVAESEGGAE</sequence>
<dbReference type="EMBL" id="AEVN01000051">
    <property type="protein sequence ID" value="EFY04761.1"/>
    <property type="molecule type" value="Genomic_DNA"/>
</dbReference>
<comment type="caution">
    <text evidence="3">The sequence shown here is derived from an EMBL/GenBank/DDBJ whole genome shotgun (WGS) entry which is preliminary data.</text>
</comment>
<organism evidence="3 4">
    <name type="scientific">Phascolarctobacterium succinatutens YIT 12067</name>
    <dbReference type="NCBI Taxonomy" id="626939"/>
    <lineage>
        <taxon>Bacteria</taxon>
        <taxon>Bacillati</taxon>
        <taxon>Bacillota</taxon>
        <taxon>Negativicutes</taxon>
        <taxon>Acidaminococcales</taxon>
        <taxon>Acidaminococcaceae</taxon>
        <taxon>Phascolarctobacterium</taxon>
    </lineage>
</organism>
<evidence type="ECO:0000313" key="4">
    <source>
        <dbReference type="Proteomes" id="UP000004923"/>
    </source>
</evidence>
<dbReference type="InterPro" id="IPR051278">
    <property type="entry name" value="HdrB/HdrD_reductase"/>
</dbReference>
<keyword evidence="4" id="KW-1185">Reference proteome</keyword>
<keyword evidence="1" id="KW-0560">Oxidoreductase</keyword>
<evidence type="ECO:0000256" key="1">
    <source>
        <dbReference type="ARBA" id="ARBA00023002"/>
    </source>
</evidence>
<name>E8LEG1_9FIRM</name>
<dbReference type="Pfam" id="PF02754">
    <property type="entry name" value="CCG"/>
    <property type="match status" value="2"/>
</dbReference>